<keyword evidence="1" id="KW-0175">Coiled coil</keyword>
<dbReference type="InterPro" id="IPR013491">
    <property type="entry name" value="Tape_meas_N"/>
</dbReference>
<keyword evidence="5" id="KW-1185">Reference proteome</keyword>
<name>A0A4Y8RVF9_9HYPH</name>
<dbReference type="AlphaFoldDB" id="A0A4Y8RVF9"/>
<proteinExistence type="predicted"/>
<evidence type="ECO:0000256" key="2">
    <source>
        <dbReference type="SAM" id="MobiDB-lite"/>
    </source>
</evidence>
<dbReference type="NCBIfam" id="TIGR02675">
    <property type="entry name" value="tape_meas_nterm"/>
    <property type="match status" value="1"/>
</dbReference>
<dbReference type="EMBL" id="SOZD01000001">
    <property type="protein sequence ID" value="TFF27511.1"/>
    <property type="molecule type" value="Genomic_DNA"/>
</dbReference>
<evidence type="ECO:0000313" key="4">
    <source>
        <dbReference type="EMBL" id="TFF27511.1"/>
    </source>
</evidence>
<feature type="coiled-coil region" evidence="1">
    <location>
        <begin position="417"/>
        <end position="447"/>
    </location>
</feature>
<feature type="region of interest" description="Disordered" evidence="2">
    <location>
        <begin position="29"/>
        <end position="53"/>
    </location>
</feature>
<dbReference type="Proteomes" id="UP000298179">
    <property type="component" value="Unassembled WGS sequence"/>
</dbReference>
<evidence type="ECO:0000313" key="5">
    <source>
        <dbReference type="Proteomes" id="UP000298179"/>
    </source>
</evidence>
<protein>
    <submittedName>
        <fullName evidence="4">Phage tail tape-measure protein</fullName>
    </submittedName>
</protein>
<organism evidence="4 5">
    <name type="scientific">Jiella endophytica</name>
    <dbReference type="NCBI Taxonomy" id="2558362"/>
    <lineage>
        <taxon>Bacteria</taxon>
        <taxon>Pseudomonadati</taxon>
        <taxon>Pseudomonadota</taxon>
        <taxon>Alphaproteobacteria</taxon>
        <taxon>Hyphomicrobiales</taxon>
        <taxon>Aurantimonadaceae</taxon>
        <taxon>Jiella</taxon>
    </lineage>
</organism>
<evidence type="ECO:0000256" key="1">
    <source>
        <dbReference type="SAM" id="Coils"/>
    </source>
</evidence>
<dbReference type="OrthoDB" id="38641at2"/>
<comment type="caution">
    <text evidence="4">The sequence shown here is derived from an EMBL/GenBank/DDBJ whole genome shotgun (WGS) entry which is preliminary data.</text>
</comment>
<sequence length="705" mass="73585">MSNVTDGERLIVLVEARIKDLERNMAKASATTGREFGKMRRDSRSATSAMERDVVRSTSRINQALAATSTRIGGYGKAFAAGLAAYAGSKALGDIARFAAQYRDLQNALKVTGLEGEQLKSTFGSLSQIAMRQGAPLDALVTLYSRASQSSKELNASQGDLLKFSEGVATALRVAGTSATEAQGALLQLSQALGGGVIRAEEFNSVNEGARPILQAVANGLKEAGGSVSTLRSLVLDGKVSSEAFFRAFLAGSESLAEQAGRAEGTVSQSMSRIGTAMTLLIGHLDEVTGASKNATENLDAVAEVIQAMPEYIDAAARSFQALETWLDSVGNSPVWRRLGEMMGVDYSAEAARRFSQSYVGGTGSVVDDRIASAFDVTAGTGATTADKAARLGSKDGGAVSLKDFTLPSASKGGKGSKTAKDTVDRYERETRQIEEQTAAIEAETAAQAELNPLIDDYGFSLEKVRAEQDLLTAAKRAGVEVTPELREQIEQLATAYANAQAEARKLDEKQDLVRESAAEMRDLGKDVMGGFIQDLRSGTSAADALTNALGKIADKLADMALNSLFDPKGGGGLGGLFSAVASLFGGARAAGGPVNSGKTYLVGEKGPELFSPGTSGSIIPNNALAPITPRETAAPSAQAMPAGRQDVNVMVGVTVDKKGNLQAYVKDVADASAATAANRAVTDFSRHALADRVQQISGDPRRRG</sequence>
<evidence type="ECO:0000259" key="3">
    <source>
        <dbReference type="Pfam" id="PF20155"/>
    </source>
</evidence>
<feature type="domain" description="Tape measure protein N-terminal" evidence="3">
    <location>
        <begin position="95"/>
        <end position="287"/>
    </location>
</feature>
<reference evidence="4 5" key="1">
    <citation type="submission" date="2019-03" db="EMBL/GenBank/DDBJ databases">
        <title>Jiella endophytica sp. nov., a novel endophytic bacterium isolated from root of Ficus microcarpa Linn. f.</title>
        <authorList>
            <person name="Tuo L."/>
        </authorList>
    </citation>
    <scope>NUCLEOTIDE SEQUENCE [LARGE SCALE GENOMIC DNA]</scope>
    <source>
        <strain evidence="4 5">CBS5Q-3</strain>
    </source>
</reference>
<dbReference type="Pfam" id="PF20155">
    <property type="entry name" value="TMP_3"/>
    <property type="match status" value="1"/>
</dbReference>
<accession>A0A4Y8RVF9</accession>
<feature type="compositionally biased region" description="Basic and acidic residues" evidence="2">
    <location>
        <begin position="35"/>
        <end position="53"/>
    </location>
</feature>
<feature type="coiled-coil region" evidence="1">
    <location>
        <begin position="483"/>
        <end position="510"/>
    </location>
</feature>
<gene>
    <name evidence="4" type="ORF">E3C22_03375</name>
</gene>
<dbReference type="RefSeq" id="WP_134760193.1">
    <property type="nucleotide sequence ID" value="NZ_SOZD01000001.1"/>
</dbReference>